<evidence type="ECO:0000256" key="2">
    <source>
        <dbReference type="ARBA" id="ARBA00022692"/>
    </source>
</evidence>
<reference evidence="10 11" key="1">
    <citation type="submission" date="2019-06" db="EMBL/GenBank/DDBJ databases">
        <title>Sequencing the genomes of 1000 actinobacteria strains.</title>
        <authorList>
            <person name="Klenk H.-P."/>
        </authorList>
    </citation>
    <scope>NUCLEOTIDE SEQUENCE [LARGE SCALE GENOMIC DNA]</scope>
    <source>
        <strain evidence="10 11">DSM 24683</strain>
    </source>
</reference>
<keyword evidence="2 7" id="KW-0812">Transmembrane</keyword>
<dbReference type="EMBL" id="VIVK01000001">
    <property type="protein sequence ID" value="TWD82532.1"/>
    <property type="molecule type" value="Genomic_DNA"/>
</dbReference>
<keyword evidence="6 7" id="KW-0472">Membrane</keyword>
<evidence type="ECO:0000259" key="9">
    <source>
        <dbReference type="PROSITE" id="PS50929"/>
    </source>
</evidence>
<dbReference type="GO" id="GO:0016887">
    <property type="term" value="F:ATP hydrolysis activity"/>
    <property type="evidence" value="ECO:0007669"/>
    <property type="project" value="InterPro"/>
</dbReference>
<feature type="transmembrane region" description="Helical" evidence="7">
    <location>
        <begin position="223"/>
        <end position="244"/>
    </location>
</feature>
<comment type="caution">
    <text evidence="10">The sequence shown here is derived from an EMBL/GenBank/DDBJ whole genome shotgun (WGS) entry which is preliminary data.</text>
</comment>
<name>A0A561BUS1_9ACTN</name>
<feature type="transmembrane region" description="Helical" evidence="7">
    <location>
        <begin position="256"/>
        <end position="280"/>
    </location>
</feature>
<gene>
    <name evidence="10" type="ORF">FB561_3665</name>
</gene>
<dbReference type="SUPFAM" id="SSF52540">
    <property type="entry name" value="P-loop containing nucleoside triphosphate hydrolases"/>
    <property type="match status" value="1"/>
</dbReference>
<dbReference type="GO" id="GO:0005524">
    <property type="term" value="F:ATP binding"/>
    <property type="evidence" value="ECO:0007669"/>
    <property type="project" value="UniProtKB-KW"/>
</dbReference>
<dbReference type="PANTHER" id="PTHR43394:SF1">
    <property type="entry name" value="ATP-BINDING CASSETTE SUB-FAMILY B MEMBER 10, MITOCHONDRIAL"/>
    <property type="match status" value="1"/>
</dbReference>
<dbReference type="InterPro" id="IPR011527">
    <property type="entry name" value="ABC1_TM_dom"/>
</dbReference>
<keyword evidence="11" id="KW-1185">Reference proteome</keyword>
<dbReference type="SUPFAM" id="SSF90123">
    <property type="entry name" value="ABC transporter transmembrane region"/>
    <property type="match status" value="1"/>
</dbReference>
<dbReference type="SMART" id="SM00382">
    <property type="entry name" value="AAA"/>
    <property type="match status" value="1"/>
</dbReference>
<dbReference type="PANTHER" id="PTHR43394">
    <property type="entry name" value="ATP-DEPENDENT PERMEASE MDL1, MITOCHONDRIAL"/>
    <property type="match status" value="1"/>
</dbReference>
<organism evidence="10 11">
    <name type="scientific">Kribbella amoyensis</name>
    <dbReference type="NCBI Taxonomy" id="996641"/>
    <lineage>
        <taxon>Bacteria</taxon>
        <taxon>Bacillati</taxon>
        <taxon>Actinomycetota</taxon>
        <taxon>Actinomycetes</taxon>
        <taxon>Propionibacteriales</taxon>
        <taxon>Kribbellaceae</taxon>
        <taxon>Kribbella</taxon>
    </lineage>
</organism>
<dbReference type="InterPro" id="IPR003593">
    <property type="entry name" value="AAA+_ATPase"/>
</dbReference>
<dbReference type="PROSITE" id="PS00211">
    <property type="entry name" value="ABC_TRANSPORTER_1"/>
    <property type="match status" value="1"/>
</dbReference>
<dbReference type="InterPro" id="IPR039421">
    <property type="entry name" value="Type_1_exporter"/>
</dbReference>
<keyword evidence="5 7" id="KW-1133">Transmembrane helix</keyword>
<evidence type="ECO:0000256" key="5">
    <source>
        <dbReference type="ARBA" id="ARBA00022989"/>
    </source>
</evidence>
<dbReference type="OrthoDB" id="9806127at2"/>
<keyword evidence="4 10" id="KW-0067">ATP-binding</keyword>
<evidence type="ECO:0000313" key="11">
    <source>
        <dbReference type="Proteomes" id="UP000318380"/>
    </source>
</evidence>
<dbReference type="PROSITE" id="PS50893">
    <property type="entry name" value="ABC_TRANSPORTER_2"/>
    <property type="match status" value="1"/>
</dbReference>
<comment type="subcellular location">
    <subcellularLocation>
        <location evidence="1">Cell membrane</location>
        <topology evidence="1">Multi-pass membrane protein</topology>
    </subcellularLocation>
</comment>
<evidence type="ECO:0000259" key="8">
    <source>
        <dbReference type="PROSITE" id="PS50893"/>
    </source>
</evidence>
<evidence type="ECO:0000256" key="3">
    <source>
        <dbReference type="ARBA" id="ARBA00022741"/>
    </source>
</evidence>
<dbReference type="InterPro" id="IPR036640">
    <property type="entry name" value="ABC1_TM_sf"/>
</dbReference>
<dbReference type="InterPro" id="IPR003439">
    <property type="entry name" value="ABC_transporter-like_ATP-bd"/>
</dbReference>
<evidence type="ECO:0000256" key="1">
    <source>
        <dbReference type="ARBA" id="ARBA00004651"/>
    </source>
</evidence>
<evidence type="ECO:0000256" key="4">
    <source>
        <dbReference type="ARBA" id="ARBA00022840"/>
    </source>
</evidence>
<dbReference type="Pfam" id="PF00005">
    <property type="entry name" value="ABC_tran"/>
    <property type="match status" value="1"/>
</dbReference>
<proteinExistence type="predicted"/>
<accession>A0A561BUS1</accession>
<keyword evidence="3" id="KW-0547">Nucleotide-binding</keyword>
<evidence type="ECO:0000313" key="10">
    <source>
        <dbReference type="EMBL" id="TWD82532.1"/>
    </source>
</evidence>
<sequence>MLTIAAGTLPAAVVWLTKYVVDTLAAGAPADALVRPTAGLVLVGLLVAVEPHVSGYLRGELTRRISRRLELDLYSAVNGFSGLSRFESPRFLDQLRMATRTTGGSIAPATIGLFDIVRSLVTAVSLLLTLAAISPVMAGILLLAAVPAVVAEFRLTRSATGTMFSLTPENRRQLFYNSLMTDLSAASELRLFGLGRFLGRRLAGTIDRIHAGERRIDRRTATVQGGLALLGATISAAGLAWIVGSAATGRLSLGDLAAFIAAVAGTQSALAGLVTGFAAAHRALVMFGYHRSVLGLPDDLPEPSTPVPLPALRQGIELRDVWFRYDDDLPWVLEGVTLTITAGEALALVGLNGAGKSTLIKLLCRFYDPTMGSIHWDGVDLRDVRVTDVRRRLGVLFQDYMSYDLTAAENIGLGDLDRLDDRPGIEAAARSAGVDATVRSLGRGYETMLSRLFLAEETDGRTDGGTSLSGGQWQRLAIARTLMRRDRDLLILDEPSAGLDAESEHQLHQSLRAFRAGRTSLLVSHRLGTLRDADRIVVLSGGRITETGTHDELMSAEQSYARLFTLQASGYGDARVADPPAGSTTG</sequence>
<dbReference type="GO" id="GO:0015421">
    <property type="term" value="F:ABC-type oligopeptide transporter activity"/>
    <property type="evidence" value="ECO:0007669"/>
    <property type="project" value="TreeGrafter"/>
</dbReference>
<dbReference type="Proteomes" id="UP000318380">
    <property type="component" value="Unassembled WGS sequence"/>
</dbReference>
<dbReference type="GO" id="GO:0005886">
    <property type="term" value="C:plasma membrane"/>
    <property type="evidence" value="ECO:0007669"/>
    <property type="project" value="UniProtKB-SubCell"/>
</dbReference>
<evidence type="ECO:0000256" key="6">
    <source>
        <dbReference type="ARBA" id="ARBA00023136"/>
    </source>
</evidence>
<dbReference type="Gene3D" id="1.20.1560.10">
    <property type="entry name" value="ABC transporter type 1, transmembrane domain"/>
    <property type="match status" value="1"/>
</dbReference>
<dbReference type="AlphaFoldDB" id="A0A561BUS1"/>
<evidence type="ECO:0000256" key="7">
    <source>
        <dbReference type="SAM" id="Phobius"/>
    </source>
</evidence>
<feature type="domain" description="ABC transporter" evidence="8">
    <location>
        <begin position="316"/>
        <end position="566"/>
    </location>
</feature>
<feature type="transmembrane region" description="Helical" evidence="7">
    <location>
        <begin position="136"/>
        <end position="155"/>
    </location>
</feature>
<dbReference type="Gene3D" id="3.40.50.300">
    <property type="entry name" value="P-loop containing nucleotide triphosphate hydrolases"/>
    <property type="match status" value="1"/>
</dbReference>
<feature type="domain" description="ABC transmembrane type-1" evidence="9">
    <location>
        <begin position="1"/>
        <end position="282"/>
    </location>
</feature>
<protein>
    <submittedName>
        <fullName evidence="10">ATP-binding cassette subfamily B protein</fullName>
    </submittedName>
</protein>
<dbReference type="InterPro" id="IPR017871">
    <property type="entry name" value="ABC_transporter-like_CS"/>
</dbReference>
<dbReference type="PROSITE" id="PS50929">
    <property type="entry name" value="ABC_TM1F"/>
    <property type="match status" value="1"/>
</dbReference>
<dbReference type="InterPro" id="IPR027417">
    <property type="entry name" value="P-loop_NTPase"/>
</dbReference>